<keyword evidence="1" id="KW-0732">Signal</keyword>
<evidence type="ECO:0008006" key="4">
    <source>
        <dbReference type="Google" id="ProtNLM"/>
    </source>
</evidence>
<dbReference type="AlphaFoldDB" id="A0AAP2FK61"/>
<evidence type="ECO:0000313" key="2">
    <source>
        <dbReference type="EMBL" id="MBQ0600913.1"/>
    </source>
</evidence>
<dbReference type="RefSeq" id="WP_210846362.1">
    <property type="nucleotide sequence ID" value="NZ_JAGKON010000013.1"/>
</dbReference>
<gene>
    <name evidence="2" type="ORF">J7S78_14030</name>
</gene>
<reference evidence="2 3" key="1">
    <citation type="submission" date="2021-03" db="EMBL/GenBank/DDBJ databases">
        <authorList>
            <person name="Stanton E."/>
        </authorList>
    </citation>
    <scope>NUCLEOTIDE SEQUENCE [LARGE SCALE GENOMIC DNA]</scope>
    <source>
        <strain evidence="2 3">2020EL-00037</strain>
    </source>
</reference>
<comment type="caution">
    <text evidence="2">The sequence shown here is derived from an EMBL/GenBank/DDBJ whole genome shotgun (WGS) entry which is preliminary data.</text>
</comment>
<feature type="chain" id="PRO_5043016586" description="Lipoprotein" evidence="1">
    <location>
        <begin position="21"/>
        <end position="92"/>
    </location>
</feature>
<accession>A0AAP2FK61</accession>
<organism evidence="2 3">
    <name type="scientific">Klebsiella oxytoca</name>
    <dbReference type="NCBI Taxonomy" id="571"/>
    <lineage>
        <taxon>Bacteria</taxon>
        <taxon>Pseudomonadati</taxon>
        <taxon>Pseudomonadota</taxon>
        <taxon>Gammaproteobacteria</taxon>
        <taxon>Enterobacterales</taxon>
        <taxon>Enterobacteriaceae</taxon>
        <taxon>Klebsiella/Raoultella group</taxon>
        <taxon>Klebsiella</taxon>
    </lineage>
</organism>
<sequence length="92" mass="10736">MKKIIIMPVFLLLVSCSLGLSLDERYQQAYSDVVREPTAENVERYMKLSQQISDRDMRRANNAAEQATIESDKGFTEYFKKYGSDEFKKSRQ</sequence>
<evidence type="ECO:0000313" key="3">
    <source>
        <dbReference type="Proteomes" id="UP000673434"/>
    </source>
</evidence>
<evidence type="ECO:0000256" key="1">
    <source>
        <dbReference type="SAM" id="SignalP"/>
    </source>
</evidence>
<keyword evidence="3" id="KW-1185">Reference proteome</keyword>
<protein>
    <recommendedName>
        <fullName evidence="4">Lipoprotein</fullName>
    </recommendedName>
</protein>
<dbReference type="PROSITE" id="PS51257">
    <property type="entry name" value="PROKAR_LIPOPROTEIN"/>
    <property type="match status" value="1"/>
</dbReference>
<feature type="signal peptide" evidence="1">
    <location>
        <begin position="1"/>
        <end position="20"/>
    </location>
</feature>
<name>A0AAP2FK61_KLEOX</name>
<proteinExistence type="predicted"/>
<dbReference type="EMBL" id="JAGKON010000013">
    <property type="protein sequence ID" value="MBQ0600913.1"/>
    <property type="molecule type" value="Genomic_DNA"/>
</dbReference>
<dbReference type="Proteomes" id="UP000673434">
    <property type="component" value="Unassembled WGS sequence"/>
</dbReference>